<accession>A0ABW6UFR4</accession>
<gene>
    <name evidence="1" type="ORF">ACFY1D_12570</name>
</gene>
<comment type="caution">
    <text evidence="1">The sequence shown here is derived from an EMBL/GenBank/DDBJ whole genome shotgun (WGS) entry which is preliminary data.</text>
</comment>
<protein>
    <submittedName>
        <fullName evidence="1">Uncharacterized protein</fullName>
    </submittedName>
</protein>
<sequence>MGRGRIEAAEFPSREELVLKNCPSRSAVRRFSGSFVRFTEEEMGNSIGGRTIAVLAELAAPPAVTSSP</sequence>
<evidence type="ECO:0000313" key="2">
    <source>
        <dbReference type="Proteomes" id="UP001602058"/>
    </source>
</evidence>
<dbReference type="Proteomes" id="UP001602058">
    <property type="component" value="Unassembled WGS sequence"/>
</dbReference>
<proteinExistence type="predicted"/>
<name>A0ABW6UFR4_9ACTN</name>
<evidence type="ECO:0000313" key="1">
    <source>
        <dbReference type="EMBL" id="MFF4522263.1"/>
    </source>
</evidence>
<organism evidence="1 2">
    <name type="scientific">Streptomyces bluensis</name>
    <dbReference type="NCBI Taxonomy" id="33897"/>
    <lineage>
        <taxon>Bacteria</taxon>
        <taxon>Bacillati</taxon>
        <taxon>Actinomycetota</taxon>
        <taxon>Actinomycetes</taxon>
        <taxon>Kitasatosporales</taxon>
        <taxon>Streptomycetaceae</taxon>
        <taxon>Streptomyces</taxon>
    </lineage>
</organism>
<keyword evidence="2" id="KW-1185">Reference proteome</keyword>
<reference evidence="1 2" key="1">
    <citation type="submission" date="2024-10" db="EMBL/GenBank/DDBJ databases">
        <title>The Natural Products Discovery Center: Release of the First 8490 Sequenced Strains for Exploring Actinobacteria Biosynthetic Diversity.</title>
        <authorList>
            <person name="Kalkreuter E."/>
            <person name="Kautsar S.A."/>
            <person name="Yang D."/>
            <person name="Bader C.D."/>
            <person name="Teijaro C.N."/>
            <person name="Fluegel L."/>
            <person name="Davis C.M."/>
            <person name="Simpson J.R."/>
            <person name="Lauterbach L."/>
            <person name="Steele A.D."/>
            <person name="Gui C."/>
            <person name="Meng S."/>
            <person name="Li G."/>
            <person name="Viehrig K."/>
            <person name="Ye F."/>
            <person name="Su P."/>
            <person name="Kiefer A.F."/>
            <person name="Nichols A."/>
            <person name="Cepeda A.J."/>
            <person name="Yan W."/>
            <person name="Fan B."/>
            <person name="Jiang Y."/>
            <person name="Adhikari A."/>
            <person name="Zheng C.-J."/>
            <person name="Schuster L."/>
            <person name="Cowan T.M."/>
            <person name="Smanski M.J."/>
            <person name="Chevrette M.G."/>
            <person name="De Carvalho L.P.S."/>
            <person name="Shen B."/>
        </authorList>
    </citation>
    <scope>NUCLEOTIDE SEQUENCE [LARGE SCALE GENOMIC DNA]</scope>
    <source>
        <strain evidence="1 2">NPDC001390</strain>
    </source>
</reference>
<dbReference type="RefSeq" id="WP_351083332.1">
    <property type="nucleotide sequence ID" value="NZ_JBEOZG010000021.1"/>
</dbReference>
<dbReference type="EMBL" id="JBIAWJ010000004">
    <property type="protein sequence ID" value="MFF4522263.1"/>
    <property type="molecule type" value="Genomic_DNA"/>
</dbReference>